<evidence type="ECO:0000256" key="1">
    <source>
        <dbReference type="ARBA" id="ARBA00004236"/>
    </source>
</evidence>
<evidence type="ECO:0000256" key="3">
    <source>
        <dbReference type="ARBA" id="ARBA00022475"/>
    </source>
</evidence>
<evidence type="ECO:0000313" key="14">
    <source>
        <dbReference type="EMBL" id="KAF9410055.1"/>
    </source>
</evidence>
<feature type="domain" description="Ig-like" evidence="13">
    <location>
        <begin position="210"/>
        <end position="303"/>
    </location>
</feature>
<dbReference type="Gene3D" id="2.60.40.10">
    <property type="entry name" value="Immunoglobulins"/>
    <property type="match status" value="3"/>
</dbReference>
<feature type="domain" description="Ig-like" evidence="13">
    <location>
        <begin position="114"/>
        <end position="199"/>
    </location>
</feature>
<comment type="subcellular location">
    <subcellularLocation>
        <location evidence="1">Cell membrane</location>
    </subcellularLocation>
    <subcellularLocation>
        <location evidence="2">Secreted</location>
    </subcellularLocation>
</comment>
<evidence type="ECO:0000313" key="15">
    <source>
        <dbReference type="Proteomes" id="UP000648187"/>
    </source>
</evidence>
<dbReference type="CDD" id="cd00096">
    <property type="entry name" value="Ig"/>
    <property type="match status" value="1"/>
</dbReference>
<evidence type="ECO:0000256" key="5">
    <source>
        <dbReference type="ARBA" id="ARBA00022729"/>
    </source>
</evidence>
<evidence type="ECO:0000259" key="13">
    <source>
        <dbReference type="PROSITE" id="PS50835"/>
    </source>
</evidence>
<evidence type="ECO:0000256" key="10">
    <source>
        <dbReference type="ARBA" id="ARBA00023319"/>
    </source>
</evidence>
<dbReference type="Proteomes" id="UP000648187">
    <property type="component" value="Unassembled WGS sequence"/>
</dbReference>
<dbReference type="EMBL" id="JACKWZ010000280">
    <property type="protein sequence ID" value="KAF9410055.1"/>
    <property type="molecule type" value="Genomic_DNA"/>
</dbReference>
<dbReference type="SMART" id="SM00406">
    <property type="entry name" value="IGv"/>
    <property type="match status" value="2"/>
</dbReference>
<evidence type="ECO:0000256" key="8">
    <source>
        <dbReference type="ARBA" id="ARBA00023157"/>
    </source>
</evidence>
<keyword evidence="15" id="KW-1185">Reference proteome</keyword>
<dbReference type="PANTHER" id="PTHR12231">
    <property type="entry name" value="CTX-RELATED TYPE I TRANSMEMBRANE PROTEIN"/>
    <property type="match status" value="1"/>
</dbReference>
<keyword evidence="9" id="KW-0325">Glycoprotein</keyword>
<evidence type="ECO:0000256" key="4">
    <source>
        <dbReference type="ARBA" id="ARBA00022525"/>
    </source>
</evidence>
<feature type="domain" description="Ig-like" evidence="13">
    <location>
        <begin position="13"/>
        <end position="109"/>
    </location>
</feature>
<name>A0A835G6Q2_SPOEX</name>
<dbReference type="Pfam" id="PF07679">
    <property type="entry name" value="I-set"/>
    <property type="match status" value="2"/>
</dbReference>
<keyword evidence="5" id="KW-0732">Signal</keyword>
<dbReference type="GO" id="GO:0005576">
    <property type="term" value="C:extracellular region"/>
    <property type="evidence" value="ECO:0007669"/>
    <property type="project" value="UniProtKB-SubCell"/>
</dbReference>
<dbReference type="InterPro" id="IPR003598">
    <property type="entry name" value="Ig_sub2"/>
</dbReference>
<dbReference type="InterPro" id="IPR013106">
    <property type="entry name" value="Ig_V-set"/>
</dbReference>
<dbReference type="GO" id="GO:0005886">
    <property type="term" value="C:plasma membrane"/>
    <property type="evidence" value="ECO:0007669"/>
    <property type="project" value="UniProtKB-SubCell"/>
</dbReference>
<evidence type="ECO:0000256" key="6">
    <source>
        <dbReference type="ARBA" id="ARBA00022737"/>
    </source>
</evidence>
<dbReference type="Pfam" id="PF13927">
    <property type="entry name" value="Ig_3"/>
    <property type="match status" value="1"/>
</dbReference>
<dbReference type="InterPro" id="IPR013783">
    <property type="entry name" value="Ig-like_fold"/>
</dbReference>
<comment type="similarity">
    <text evidence="11">Belongs to the hemolin family.</text>
</comment>
<organism evidence="14 15">
    <name type="scientific">Spodoptera exigua</name>
    <name type="common">Beet armyworm</name>
    <name type="synonym">Noctua fulgens</name>
    <dbReference type="NCBI Taxonomy" id="7107"/>
    <lineage>
        <taxon>Eukaryota</taxon>
        <taxon>Metazoa</taxon>
        <taxon>Ecdysozoa</taxon>
        <taxon>Arthropoda</taxon>
        <taxon>Hexapoda</taxon>
        <taxon>Insecta</taxon>
        <taxon>Pterygota</taxon>
        <taxon>Neoptera</taxon>
        <taxon>Endopterygota</taxon>
        <taxon>Lepidoptera</taxon>
        <taxon>Glossata</taxon>
        <taxon>Ditrysia</taxon>
        <taxon>Noctuoidea</taxon>
        <taxon>Noctuidae</taxon>
        <taxon>Amphipyrinae</taxon>
        <taxon>Spodoptera</taxon>
    </lineage>
</organism>
<keyword evidence="10" id="KW-0393">Immunoglobulin domain</keyword>
<evidence type="ECO:0000256" key="11">
    <source>
        <dbReference type="ARBA" id="ARBA00061228"/>
    </source>
</evidence>
<protein>
    <recommendedName>
        <fullName evidence="12">Hemolin</fullName>
    </recommendedName>
</protein>
<proteinExistence type="inferred from homology"/>
<dbReference type="InterPro" id="IPR051170">
    <property type="entry name" value="Neural/epithelial_adhesion"/>
</dbReference>
<keyword evidence="3" id="KW-1003">Cell membrane</keyword>
<reference evidence="14" key="1">
    <citation type="submission" date="2020-08" db="EMBL/GenBank/DDBJ databases">
        <title>Spodoptera exigua strain:BAW_Kor-Di-RS1 Genome sequencing and assembly.</title>
        <authorList>
            <person name="Kim J."/>
            <person name="Nam H.Y."/>
            <person name="Kwon M."/>
            <person name="Choi J.H."/>
            <person name="Cho S.R."/>
            <person name="Kim G.-H."/>
        </authorList>
    </citation>
    <scope>NUCLEOTIDE SEQUENCE</scope>
    <source>
        <strain evidence="14">BAW_Kor-Di-RS1</strain>
        <tissue evidence="14">Whole-body</tissue>
    </source>
</reference>
<comment type="caution">
    <text evidence="14">The sequence shown here is derived from an EMBL/GenBank/DDBJ whole genome shotgun (WGS) entry which is preliminary data.</text>
</comment>
<keyword evidence="8" id="KW-1015">Disulfide bond</keyword>
<dbReference type="FunFam" id="2.60.40.10:FF:000328">
    <property type="entry name" value="CLUMA_CG000981, isoform A"/>
    <property type="match status" value="1"/>
</dbReference>
<evidence type="ECO:0000256" key="7">
    <source>
        <dbReference type="ARBA" id="ARBA00023136"/>
    </source>
</evidence>
<dbReference type="AlphaFoldDB" id="A0A835G6Q2"/>
<dbReference type="PROSITE" id="PS50835">
    <property type="entry name" value="IG_LIKE"/>
    <property type="match status" value="3"/>
</dbReference>
<dbReference type="SMART" id="SM00409">
    <property type="entry name" value="IG"/>
    <property type="match status" value="3"/>
</dbReference>
<evidence type="ECO:0000256" key="12">
    <source>
        <dbReference type="ARBA" id="ARBA00068688"/>
    </source>
</evidence>
<keyword evidence="6" id="KW-0677">Repeat</keyword>
<dbReference type="FunFam" id="2.60.40.10:FF:000032">
    <property type="entry name" value="palladin isoform X1"/>
    <property type="match status" value="1"/>
</dbReference>
<dbReference type="InterPro" id="IPR007110">
    <property type="entry name" value="Ig-like_dom"/>
</dbReference>
<gene>
    <name evidence="14" type="ORF">HW555_010749</name>
</gene>
<dbReference type="GO" id="GO:0043005">
    <property type="term" value="C:neuron projection"/>
    <property type="evidence" value="ECO:0007669"/>
    <property type="project" value="TreeGrafter"/>
</dbReference>
<sequence>MRNIICVDETNLPRFVGAGSNVTVAVGRDAALTCRVDNLQSFKVAWLRVDTQTILTIAAHVITKNHRVSVSHGDGAWTLTLKEIGPSDGGRYMCQVNTEPMMSQTHQLQVVVPPDIDDDASSSEVLVKEGDNAALRCVASGTPPPNIAWRREDSRHFKINNQTLVSKWTGQWLNLTGVERVLSGAYLCIATNGVPPSVSKRILINVIFAPSVWAGRVAIRAPSGGSVTLQCTAEAYPVPQVHWTLNGEQRLVNGTKHRLSMTTRGYRHTVSLMVMEMSREDAGAYRCHVENSQGRAQAELFLHFVASMFYDCVCLDDTERHLEQLHRGVLEDPGLDNPYIVLSQHQMQNLGLKSFKSIIG</sequence>
<keyword evidence="4" id="KW-0964">Secreted</keyword>
<accession>A0A835G6Q2</accession>
<dbReference type="SMART" id="SM00408">
    <property type="entry name" value="IGc2"/>
    <property type="match status" value="3"/>
</dbReference>
<dbReference type="SUPFAM" id="SSF48726">
    <property type="entry name" value="Immunoglobulin"/>
    <property type="match status" value="3"/>
</dbReference>
<keyword evidence="7" id="KW-0472">Membrane</keyword>
<dbReference type="InterPro" id="IPR013098">
    <property type="entry name" value="Ig_I-set"/>
</dbReference>
<dbReference type="InterPro" id="IPR003599">
    <property type="entry name" value="Ig_sub"/>
</dbReference>
<evidence type="ECO:0000256" key="9">
    <source>
        <dbReference type="ARBA" id="ARBA00023180"/>
    </source>
</evidence>
<dbReference type="PANTHER" id="PTHR12231:SF253">
    <property type="entry name" value="DPR-INTERACTING PROTEIN ETA, ISOFORM B-RELATED"/>
    <property type="match status" value="1"/>
</dbReference>
<dbReference type="InterPro" id="IPR036179">
    <property type="entry name" value="Ig-like_dom_sf"/>
</dbReference>
<evidence type="ECO:0000256" key="2">
    <source>
        <dbReference type="ARBA" id="ARBA00004613"/>
    </source>
</evidence>